<reference evidence="2" key="1">
    <citation type="submission" date="2016-10" db="EMBL/GenBank/DDBJ databases">
        <authorList>
            <person name="Varghese N."/>
            <person name="Submissions S."/>
        </authorList>
    </citation>
    <scope>NUCLEOTIDE SEQUENCE [LARGE SCALE GENOMIC DNA]</scope>
    <source>
        <strain evidence="2">CBMB127</strain>
    </source>
</reference>
<sequence length="359" mass="40241">MSQHLSVSDQVVHLWYTRCGAATASALAIRQQWLQQEFAGHGTRLHSLRDAESLEVRNSHYHHKQSGMFREGGNIPPIWAKGLGHDTVVVGITWLDEYQGIIVRDDSAIHSISDLKGKRVGIPDHADAVIDFQRGAAQHGFATAFALHGLSPADAQWVDIAAPSYDLSDGPRRERPEYRHVELEALNDGHVDAIFVRFARGVRLANTPGYRQLLNINEHHDPFVRVNNGTPRPITIDRAFLQKHPDIVDRYLAVLLRTAEWAKTHPQDVLHLLAPEAQSASESEVVASHGANVHLSFTPSLSNQYVKGLEIQKNFLRDWGYVKQDFDIQDWIDPAPLQRAAKLVRQQPEFTTFEAAKAA</sequence>
<evidence type="ECO:0000313" key="1">
    <source>
        <dbReference type="EMBL" id="SDK10553.1"/>
    </source>
</evidence>
<dbReference type="PANTHER" id="PTHR30024">
    <property type="entry name" value="ALIPHATIC SULFONATES-BINDING PROTEIN-RELATED"/>
    <property type="match status" value="1"/>
</dbReference>
<accession>A0A1G8Z6D5</accession>
<keyword evidence="2" id="KW-1185">Reference proteome</keyword>
<protein>
    <submittedName>
        <fullName evidence="1">ABC-type nitrate/sulfonate/bicarbonate transport system, substrate-binding protein</fullName>
    </submittedName>
</protein>
<proteinExistence type="predicted"/>
<dbReference type="RefSeq" id="WP_091468198.1">
    <property type="nucleotide sequence ID" value="NZ_FNFX01000001.1"/>
</dbReference>
<evidence type="ECO:0000313" key="2">
    <source>
        <dbReference type="Proteomes" id="UP000198629"/>
    </source>
</evidence>
<dbReference type="Proteomes" id="UP000198629">
    <property type="component" value="Unassembled WGS sequence"/>
</dbReference>
<dbReference type="Gene3D" id="3.40.190.10">
    <property type="entry name" value="Periplasmic binding protein-like II"/>
    <property type="match status" value="1"/>
</dbReference>
<dbReference type="AlphaFoldDB" id="A0A1G8Z6D5"/>
<dbReference type="STRING" id="492660.SAMN05192566_0115"/>
<dbReference type="Gene3D" id="3.40.190.270">
    <property type="match status" value="1"/>
</dbReference>
<dbReference type="OrthoDB" id="7467011at2"/>
<dbReference type="EMBL" id="FNFX01000001">
    <property type="protein sequence ID" value="SDK10553.1"/>
    <property type="molecule type" value="Genomic_DNA"/>
</dbReference>
<organism evidence="1 2">
    <name type="scientific">Methylophilus rhizosphaerae</name>
    <dbReference type="NCBI Taxonomy" id="492660"/>
    <lineage>
        <taxon>Bacteria</taxon>
        <taxon>Pseudomonadati</taxon>
        <taxon>Pseudomonadota</taxon>
        <taxon>Betaproteobacteria</taxon>
        <taxon>Nitrosomonadales</taxon>
        <taxon>Methylophilaceae</taxon>
        <taxon>Methylophilus</taxon>
    </lineage>
</organism>
<dbReference type="SUPFAM" id="SSF53850">
    <property type="entry name" value="Periplasmic binding protein-like II"/>
    <property type="match status" value="1"/>
</dbReference>
<gene>
    <name evidence="1" type="ORF">SAMN05192566_0115</name>
</gene>
<name>A0A1G8Z6D5_9PROT</name>